<evidence type="ECO:0000313" key="23">
    <source>
        <dbReference type="EMBL" id="OHA46435.1"/>
    </source>
</evidence>
<dbReference type="CDD" id="cd03427">
    <property type="entry name" value="NUDIX_MTH1_Nudt1"/>
    <property type="match status" value="1"/>
</dbReference>
<evidence type="ECO:0000256" key="5">
    <source>
        <dbReference type="ARBA" id="ARBA00022801"/>
    </source>
</evidence>
<dbReference type="GO" id="GO:0008828">
    <property type="term" value="F:dATP diphosphatase activity"/>
    <property type="evidence" value="ECO:0007669"/>
    <property type="project" value="UniProtKB-EC"/>
</dbReference>
<comment type="cofactor">
    <cofactor evidence="1">
        <name>Mg(2+)</name>
        <dbReference type="ChEBI" id="CHEBI:18420"/>
    </cofactor>
</comment>
<evidence type="ECO:0000256" key="14">
    <source>
        <dbReference type="ARBA" id="ARBA00030634"/>
    </source>
</evidence>
<keyword evidence="5" id="KW-0378">Hydrolase</keyword>
<evidence type="ECO:0000256" key="13">
    <source>
        <dbReference type="ARBA" id="ARBA00029673"/>
    </source>
</evidence>
<dbReference type="SUPFAM" id="SSF55811">
    <property type="entry name" value="Nudix"/>
    <property type="match status" value="1"/>
</dbReference>
<comment type="function">
    <text evidence="21">Oxidized purine nucleoside triphosphate hydrolase which is a prominent sanitizer of the oxidized nucleotide pool. Catalyzes the hydrolysis of 2-oxo-dATP (2-hydroxy-dATP) into 2-oxo-dAMP. Also has a significant hydrolase activity toward 2-oxo-ATP, 8-oxo-dGTP and 8-oxo-dATP. Through the hydrolysis of oxidized purine nucleoside triphosphates, prevents their incorporation into DNA and the subsequent transversions A:T to C:G and G:C to T:A. Also catalyzes the hydrolysis of methylated purine nucleoside triphosphate preventing their integration into DNA. Through this antimutagenic activity protects cells from oxidative stress.</text>
</comment>
<dbReference type="InterPro" id="IPR020084">
    <property type="entry name" value="NUDIX_hydrolase_CS"/>
</dbReference>
<feature type="domain" description="Nudix hydrolase" evidence="22">
    <location>
        <begin position="3"/>
        <end position="135"/>
    </location>
</feature>
<evidence type="ECO:0000256" key="17">
    <source>
        <dbReference type="ARBA" id="ARBA00032071"/>
    </source>
</evidence>
<evidence type="ECO:0000256" key="18">
    <source>
        <dbReference type="ARBA" id="ARBA00048002"/>
    </source>
</evidence>
<evidence type="ECO:0000256" key="15">
    <source>
        <dbReference type="ARBA" id="ARBA00030682"/>
    </source>
</evidence>
<comment type="similarity">
    <text evidence="2">Belongs to the Nudix hydrolase family.</text>
</comment>
<dbReference type="InterPro" id="IPR003563">
    <property type="entry name" value="8ODP"/>
</dbReference>
<comment type="subunit">
    <text evidence="3">Monomer.</text>
</comment>
<dbReference type="Pfam" id="PF00293">
    <property type="entry name" value="NUDIX"/>
    <property type="match status" value="1"/>
</dbReference>
<evidence type="ECO:0000256" key="21">
    <source>
        <dbReference type="ARBA" id="ARBA00053094"/>
    </source>
</evidence>
<dbReference type="AlphaFoldDB" id="A0A1G2PDN2"/>
<evidence type="ECO:0000256" key="11">
    <source>
        <dbReference type="ARBA" id="ARBA00026103"/>
    </source>
</evidence>
<dbReference type="GO" id="GO:0005737">
    <property type="term" value="C:cytoplasm"/>
    <property type="evidence" value="ECO:0007669"/>
    <property type="project" value="TreeGrafter"/>
</dbReference>
<dbReference type="PANTHER" id="PTHR43758:SF2">
    <property type="entry name" value="OXIDIZED PURINE NUCLEOSIDE TRIPHOSPHATE HYDROLASE"/>
    <property type="match status" value="1"/>
</dbReference>
<evidence type="ECO:0000259" key="22">
    <source>
        <dbReference type="PROSITE" id="PS51462"/>
    </source>
</evidence>
<evidence type="ECO:0000256" key="2">
    <source>
        <dbReference type="ARBA" id="ARBA00005582"/>
    </source>
</evidence>
<dbReference type="GO" id="GO:0042262">
    <property type="term" value="P:DNA protection"/>
    <property type="evidence" value="ECO:0007669"/>
    <property type="project" value="InterPro"/>
</dbReference>
<dbReference type="STRING" id="1802338.A2541_00495"/>
<comment type="catalytic activity">
    <reaction evidence="20">
        <text>N(6)-methyl-dATP + H2O = N(6)-methyl-dAMP + diphosphate + H(+)</text>
        <dbReference type="Rhea" id="RHEA:67604"/>
        <dbReference type="ChEBI" id="CHEBI:15377"/>
        <dbReference type="ChEBI" id="CHEBI:15378"/>
        <dbReference type="ChEBI" id="CHEBI:33019"/>
        <dbReference type="ChEBI" id="CHEBI:169976"/>
        <dbReference type="ChEBI" id="CHEBI:172872"/>
    </reaction>
    <physiologicalReaction direction="left-to-right" evidence="20">
        <dbReference type="Rhea" id="RHEA:67605"/>
    </physiologicalReaction>
</comment>
<gene>
    <name evidence="23" type="ORF">A2541_00495</name>
</gene>
<comment type="catalytic activity">
    <reaction evidence="7">
        <text>8-oxo-dATP + H2O = 8-oxo-dAMP + diphosphate + H(+)</text>
        <dbReference type="Rhea" id="RHEA:65396"/>
        <dbReference type="ChEBI" id="CHEBI:15377"/>
        <dbReference type="ChEBI" id="CHEBI:15378"/>
        <dbReference type="ChEBI" id="CHEBI:33019"/>
        <dbReference type="ChEBI" id="CHEBI:71361"/>
        <dbReference type="ChEBI" id="CHEBI:172871"/>
    </reaction>
    <physiologicalReaction direction="left-to-right" evidence="7">
        <dbReference type="Rhea" id="RHEA:65397"/>
    </physiologicalReaction>
</comment>
<evidence type="ECO:0000256" key="7">
    <source>
        <dbReference type="ARBA" id="ARBA00024448"/>
    </source>
</evidence>
<evidence type="ECO:0000256" key="12">
    <source>
        <dbReference type="ARBA" id="ARBA00026218"/>
    </source>
</evidence>
<comment type="catalytic activity">
    <reaction evidence="18">
        <text>N(6)-methyl-ATP + H2O = N(6)-methyl-AMP + diphosphate + H(+)</text>
        <dbReference type="Rhea" id="RHEA:67608"/>
        <dbReference type="ChEBI" id="CHEBI:15377"/>
        <dbReference type="ChEBI" id="CHEBI:15378"/>
        <dbReference type="ChEBI" id="CHEBI:33019"/>
        <dbReference type="ChEBI" id="CHEBI:144842"/>
        <dbReference type="ChEBI" id="CHEBI:172873"/>
    </reaction>
    <physiologicalReaction direction="left-to-right" evidence="18">
        <dbReference type="Rhea" id="RHEA:67609"/>
    </physiologicalReaction>
</comment>
<evidence type="ECO:0000256" key="9">
    <source>
        <dbReference type="ARBA" id="ARBA00024486"/>
    </source>
</evidence>
<dbReference type="PROSITE" id="PS51462">
    <property type="entry name" value="NUDIX"/>
    <property type="match status" value="1"/>
</dbReference>
<evidence type="ECO:0000256" key="6">
    <source>
        <dbReference type="ARBA" id="ARBA00022842"/>
    </source>
</evidence>
<evidence type="ECO:0000256" key="10">
    <source>
        <dbReference type="ARBA" id="ARBA00024596"/>
    </source>
</evidence>
<dbReference type="PANTHER" id="PTHR43758">
    <property type="entry name" value="7,8-DIHYDRO-8-OXOGUANINE TRIPHOSPHATASE"/>
    <property type="match status" value="1"/>
</dbReference>
<accession>A0A1G2PDN2</accession>
<protein>
    <recommendedName>
        <fullName evidence="12">Oxidized purine nucleoside triphosphate hydrolase</fullName>
        <ecNumber evidence="11">3.6.1.56</ecNumber>
    </recommendedName>
    <alternativeName>
        <fullName evidence="16">2-hydroxy-dATP diphosphatase</fullName>
    </alternativeName>
    <alternativeName>
        <fullName evidence="15">7,8-dihydro-8-oxoguanine triphosphatase</fullName>
    </alternativeName>
    <alternativeName>
        <fullName evidence="14">8-oxo-dGTPase</fullName>
    </alternativeName>
    <alternativeName>
        <fullName evidence="17">Methylated purine nucleoside triphosphate hydrolase</fullName>
    </alternativeName>
    <alternativeName>
        <fullName evidence="13">Nucleoside diphosphate-linked moiety X motif 1</fullName>
    </alternativeName>
</protein>
<dbReference type="PRINTS" id="PR01403">
    <property type="entry name" value="8OXTPHPHTASE"/>
</dbReference>
<dbReference type="GO" id="GO:0008413">
    <property type="term" value="F:8-oxo-7,8-dihydroguanosine triphosphate pyrophosphatase activity"/>
    <property type="evidence" value="ECO:0007669"/>
    <property type="project" value="InterPro"/>
</dbReference>
<comment type="catalytic activity">
    <reaction evidence="10">
        <text>2-oxo-ATP + H2O = 2-oxo-AMP + diphosphate + H(+)</text>
        <dbReference type="Rhea" id="RHEA:67392"/>
        <dbReference type="ChEBI" id="CHEBI:15377"/>
        <dbReference type="ChEBI" id="CHEBI:15378"/>
        <dbReference type="ChEBI" id="CHEBI:33019"/>
        <dbReference type="ChEBI" id="CHEBI:71395"/>
        <dbReference type="ChEBI" id="CHEBI:172878"/>
    </reaction>
    <physiologicalReaction direction="left-to-right" evidence="10">
        <dbReference type="Rhea" id="RHEA:67393"/>
    </physiologicalReaction>
</comment>
<evidence type="ECO:0000313" key="24">
    <source>
        <dbReference type="Proteomes" id="UP000176965"/>
    </source>
</evidence>
<reference evidence="23 24" key="1">
    <citation type="journal article" date="2016" name="Nat. Commun.">
        <title>Thousands of microbial genomes shed light on interconnected biogeochemical processes in an aquifer system.</title>
        <authorList>
            <person name="Anantharaman K."/>
            <person name="Brown C.T."/>
            <person name="Hug L.A."/>
            <person name="Sharon I."/>
            <person name="Castelle C.J."/>
            <person name="Probst A.J."/>
            <person name="Thomas B.C."/>
            <person name="Singh A."/>
            <person name="Wilkins M.J."/>
            <person name="Karaoz U."/>
            <person name="Brodie E.L."/>
            <person name="Williams K.H."/>
            <person name="Hubbard S.S."/>
            <person name="Banfield J.F."/>
        </authorList>
    </citation>
    <scope>NUCLEOTIDE SEQUENCE [LARGE SCALE GENOMIC DNA]</scope>
</reference>
<keyword evidence="6" id="KW-0460">Magnesium</keyword>
<evidence type="ECO:0000256" key="19">
    <source>
        <dbReference type="ARBA" id="ARBA00048894"/>
    </source>
</evidence>
<name>A0A1G2PDN2_9BACT</name>
<evidence type="ECO:0000256" key="20">
    <source>
        <dbReference type="ARBA" id="ARBA00049032"/>
    </source>
</evidence>
<comment type="caution">
    <text evidence="23">The sequence shown here is derived from an EMBL/GenBank/DDBJ whole genome shotgun (WGS) entry which is preliminary data.</text>
</comment>
<dbReference type="PROSITE" id="PS00893">
    <property type="entry name" value="NUDIX_BOX"/>
    <property type="match status" value="1"/>
</dbReference>
<dbReference type="EC" id="3.6.1.56" evidence="11"/>
<keyword evidence="4" id="KW-0479">Metal-binding</keyword>
<dbReference type="Gene3D" id="3.90.79.10">
    <property type="entry name" value="Nucleoside Triphosphate Pyrophosphohydrolase"/>
    <property type="match status" value="1"/>
</dbReference>
<comment type="catalytic activity">
    <reaction evidence="9">
        <text>8-oxo-dGTP + H2O = 8-oxo-dGMP + diphosphate + H(+)</text>
        <dbReference type="Rhea" id="RHEA:31575"/>
        <dbReference type="ChEBI" id="CHEBI:15377"/>
        <dbReference type="ChEBI" id="CHEBI:15378"/>
        <dbReference type="ChEBI" id="CHEBI:33019"/>
        <dbReference type="ChEBI" id="CHEBI:63224"/>
        <dbReference type="ChEBI" id="CHEBI:77896"/>
    </reaction>
    <physiologicalReaction direction="left-to-right" evidence="9">
        <dbReference type="Rhea" id="RHEA:31576"/>
    </physiologicalReaction>
</comment>
<organism evidence="23 24">
    <name type="scientific">Candidatus Taylorbacteria bacterium RIFOXYD2_FULL_36_9</name>
    <dbReference type="NCBI Taxonomy" id="1802338"/>
    <lineage>
        <taxon>Bacteria</taxon>
        <taxon>Candidatus Tayloriibacteriota</taxon>
    </lineage>
</organism>
<dbReference type="EMBL" id="MHSQ01000030">
    <property type="protein sequence ID" value="OHA46435.1"/>
    <property type="molecule type" value="Genomic_DNA"/>
</dbReference>
<evidence type="ECO:0000256" key="3">
    <source>
        <dbReference type="ARBA" id="ARBA00011245"/>
    </source>
</evidence>
<dbReference type="GO" id="GO:0046872">
    <property type="term" value="F:metal ion binding"/>
    <property type="evidence" value="ECO:0007669"/>
    <property type="project" value="UniProtKB-KW"/>
</dbReference>
<evidence type="ECO:0000256" key="16">
    <source>
        <dbReference type="ARBA" id="ARBA00031927"/>
    </source>
</evidence>
<evidence type="ECO:0000256" key="4">
    <source>
        <dbReference type="ARBA" id="ARBA00022723"/>
    </source>
</evidence>
<evidence type="ECO:0000256" key="1">
    <source>
        <dbReference type="ARBA" id="ARBA00001946"/>
    </source>
</evidence>
<dbReference type="InterPro" id="IPR000086">
    <property type="entry name" value="NUDIX_hydrolase_dom"/>
</dbReference>
<evidence type="ECO:0000256" key="8">
    <source>
        <dbReference type="ARBA" id="ARBA00024459"/>
    </source>
</evidence>
<comment type="catalytic activity">
    <reaction evidence="19">
        <text>O(6)-methyl-dGTP + H2O = O(6)-methyl-dGMP + diphosphate + H(+)</text>
        <dbReference type="Rhea" id="RHEA:67600"/>
        <dbReference type="ChEBI" id="CHEBI:15377"/>
        <dbReference type="ChEBI" id="CHEBI:15378"/>
        <dbReference type="ChEBI" id="CHEBI:33019"/>
        <dbReference type="ChEBI" id="CHEBI:169974"/>
        <dbReference type="ChEBI" id="CHEBI:169975"/>
    </reaction>
    <physiologicalReaction direction="left-to-right" evidence="19">
        <dbReference type="Rhea" id="RHEA:67601"/>
    </physiologicalReaction>
</comment>
<dbReference type="Proteomes" id="UP000176965">
    <property type="component" value="Unassembled WGS sequence"/>
</dbReference>
<dbReference type="InterPro" id="IPR015797">
    <property type="entry name" value="NUDIX_hydrolase-like_dom_sf"/>
</dbReference>
<sequence>MSKLRNATLVFLIKKSGDEIMDICLAMKKKGFGVNRWNGTGGKVEEGETIEETARRETKEEINVSAKNLKKIAELSFYFPHNPAWDQMVHVYFTEEWEGEPTESEEMNPKWFKVKELPYSQMWPDDIFWLPEVLKGNLLRASFKFGEKDSILEKEVNIVESLLFKLGNIIDS</sequence>
<proteinExistence type="inferred from homology"/>
<comment type="catalytic activity">
    <reaction evidence="8">
        <text>2-oxo-dATP + H2O = 2-oxo-dAMP + diphosphate + H(+)</text>
        <dbReference type="Rhea" id="RHEA:31583"/>
        <dbReference type="ChEBI" id="CHEBI:15377"/>
        <dbReference type="ChEBI" id="CHEBI:15378"/>
        <dbReference type="ChEBI" id="CHEBI:33019"/>
        <dbReference type="ChEBI" id="CHEBI:63212"/>
        <dbReference type="ChEBI" id="CHEBI:77897"/>
        <dbReference type="EC" id="3.6.1.56"/>
    </reaction>
    <physiologicalReaction direction="left-to-right" evidence="8">
        <dbReference type="Rhea" id="RHEA:31584"/>
    </physiologicalReaction>
</comment>